<sequence>MAPFERVRLGLGFEGWHLAPEITHPFFETARKGGIDIITTHFFEGAVYPYPGVLEKIEDSGVMDNFRVILSHGNGISTQQAETFVKNNVYIVSTPSTELQMGHGRPVCFDEEIRAYSCLGGDGLSNSGFSIPGEMRVGLQVERGLRNQKIIDRGKGIKHVHRTVEQAFNLGTIQGARAIGMKEQIGSIAVGKLADLVIFDGDTPAMICAAQNDPVAAVVLFSAPSDISVVIVDGVVRKSEGKLRSVKVEAGVAKDITGRDILEWKDVVKHILEGRDRYWNDKFSKIDFKSTAEILTKA</sequence>
<keyword evidence="3" id="KW-0378">Hydrolase</keyword>
<dbReference type="InterPro" id="IPR032466">
    <property type="entry name" value="Metal_Hydrolase"/>
</dbReference>
<evidence type="ECO:0000313" key="6">
    <source>
        <dbReference type="EMBL" id="KAL0562808.1"/>
    </source>
</evidence>
<protein>
    <recommendedName>
        <fullName evidence="5">Amidohydrolase-related domain-containing protein</fullName>
    </recommendedName>
</protein>
<keyword evidence="7" id="KW-1185">Reference proteome</keyword>
<organism evidence="6 7">
    <name type="scientific">Marasmius crinis-equi</name>
    <dbReference type="NCBI Taxonomy" id="585013"/>
    <lineage>
        <taxon>Eukaryota</taxon>
        <taxon>Fungi</taxon>
        <taxon>Dikarya</taxon>
        <taxon>Basidiomycota</taxon>
        <taxon>Agaricomycotina</taxon>
        <taxon>Agaricomycetes</taxon>
        <taxon>Agaricomycetidae</taxon>
        <taxon>Agaricales</taxon>
        <taxon>Marasmiineae</taxon>
        <taxon>Marasmiaceae</taxon>
        <taxon>Marasmius</taxon>
    </lineage>
</organism>
<dbReference type="Gene3D" id="2.30.40.10">
    <property type="entry name" value="Urease, subunit C, domain 1"/>
    <property type="match status" value="1"/>
</dbReference>
<dbReference type="PANTHER" id="PTHR11271:SF37">
    <property type="entry name" value="FAMILY PROTEIN, PUTATIVE (AFU_ORTHOLOGUE AFUA_4G00460)-RELATED"/>
    <property type="match status" value="1"/>
</dbReference>
<dbReference type="EMBL" id="JBAHYK010004451">
    <property type="protein sequence ID" value="KAL0562808.1"/>
    <property type="molecule type" value="Genomic_DNA"/>
</dbReference>
<dbReference type="Proteomes" id="UP001465976">
    <property type="component" value="Unassembled WGS sequence"/>
</dbReference>
<evidence type="ECO:0000259" key="5">
    <source>
        <dbReference type="Pfam" id="PF01979"/>
    </source>
</evidence>
<evidence type="ECO:0000256" key="3">
    <source>
        <dbReference type="ARBA" id="ARBA00022801"/>
    </source>
</evidence>
<evidence type="ECO:0000313" key="7">
    <source>
        <dbReference type="Proteomes" id="UP001465976"/>
    </source>
</evidence>
<gene>
    <name evidence="6" type="ORF">V5O48_019270</name>
</gene>
<dbReference type="Pfam" id="PF01979">
    <property type="entry name" value="Amidohydro_1"/>
    <property type="match status" value="1"/>
</dbReference>
<comment type="cofactor">
    <cofactor evidence="1">
        <name>Zn(2+)</name>
        <dbReference type="ChEBI" id="CHEBI:29105"/>
    </cofactor>
</comment>
<dbReference type="SUPFAM" id="SSF51338">
    <property type="entry name" value="Composite domain of metallo-dependent hydrolases"/>
    <property type="match status" value="1"/>
</dbReference>
<comment type="caution">
    <text evidence="6">The sequence shown here is derived from an EMBL/GenBank/DDBJ whole genome shotgun (WGS) entry which is preliminary data.</text>
</comment>
<dbReference type="PANTHER" id="PTHR11271">
    <property type="entry name" value="GUANINE DEAMINASE"/>
    <property type="match status" value="1"/>
</dbReference>
<dbReference type="InterPro" id="IPR006680">
    <property type="entry name" value="Amidohydro-rel"/>
</dbReference>
<keyword evidence="4" id="KW-0862">Zinc</keyword>
<keyword evidence="2" id="KW-0479">Metal-binding</keyword>
<feature type="non-terminal residue" evidence="6">
    <location>
        <position position="298"/>
    </location>
</feature>
<reference evidence="6 7" key="1">
    <citation type="submission" date="2024-02" db="EMBL/GenBank/DDBJ databases">
        <title>A draft genome for the cacao thread blight pathogen Marasmius crinis-equi.</title>
        <authorList>
            <person name="Cohen S.P."/>
            <person name="Baruah I.K."/>
            <person name="Amoako-Attah I."/>
            <person name="Bukari Y."/>
            <person name="Meinhardt L.W."/>
            <person name="Bailey B.A."/>
        </authorList>
    </citation>
    <scope>NUCLEOTIDE SEQUENCE [LARGE SCALE GENOMIC DNA]</scope>
    <source>
        <strain evidence="6 7">GH-76</strain>
    </source>
</reference>
<dbReference type="InterPro" id="IPR011059">
    <property type="entry name" value="Metal-dep_hydrolase_composite"/>
</dbReference>
<dbReference type="InterPro" id="IPR051607">
    <property type="entry name" value="Metallo-dep_hydrolases"/>
</dbReference>
<evidence type="ECO:0000256" key="4">
    <source>
        <dbReference type="ARBA" id="ARBA00022833"/>
    </source>
</evidence>
<evidence type="ECO:0000256" key="2">
    <source>
        <dbReference type="ARBA" id="ARBA00022723"/>
    </source>
</evidence>
<proteinExistence type="predicted"/>
<feature type="domain" description="Amidohydrolase-related" evidence="5">
    <location>
        <begin position="51"/>
        <end position="235"/>
    </location>
</feature>
<dbReference type="Gene3D" id="3.20.20.140">
    <property type="entry name" value="Metal-dependent hydrolases"/>
    <property type="match status" value="1"/>
</dbReference>
<evidence type="ECO:0000256" key="1">
    <source>
        <dbReference type="ARBA" id="ARBA00001947"/>
    </source>
</evidence>
<dbReference type="SUPFAM" id="SSF51556">
    <property type="entry name" value="Metallo-dependent hydrolases"/>
    <property type="match status" value="1"/>
</dbReference>
<name>A0ABR3EIY1_9AGAR</name>
<accession>A0ABR3EIY1</accession>